<sequence length="180" mass="19646">MASKGVNKVILIGNLGADPELRYMPNNVAVANFTLATSESWKDKQSGEDKEKTEWHRIVIYNKLAEIAGEYLRKGMQVYIEGKLQTRKWQDQQGQEHYTTEIVVDQKGVMQMLGGSRQNGNTKAGGNSGGWGKTPPANGNGTPQSSVPASAGEPPMDFEDDIPFIGHGYGVCRKAIYAIS</sequence>
<evidence type="ECO:0000313" key="6">
    <source>
        <dbReference type="Proteomes" id="UP000254633"/>
    </source>
</evidence>
<dbReference type="RefSeq" id="WP_116779465.1">
    <property type="nucleotide sequence ID" value="NZ_DACWWF010000017.1"/>
</dbReference>
<dbReference type="InterPro" id="IPR000424">
    <property type="entry name" value="Primosome_PriB/ssb"/>
</dbReference>
<dbReference type="SUPFAM" id="SSF50249">
    <property type="entry name" value="Nucleic acid-binding proteins"/>
    <property type="match status" value="1"/>
</dbReference>
<feature type="compositionally biased region" description="Polar residues" evidence="4">
    <location>
        <begin position="116"/>
        <end position="125"/>
    </location>
</feature>
<gene>
    <name evidence="5" type="primary">ssb_1</name>
    <name evidence="5" type="ORF">NCTC10060_00047</name>
</gene>
<dbReference type="Proteomes" id="UP000254633">
    <property type="component" value="Unassembled WGS sequence"/>
</dbReference>
<comment type="caution">
    <text evidence="2">Lacks conserved residue(s) required for the propagation of feature annotation.</text>
</comment>
<evidence type="ECO:0000313" key="5">
    <source>
        <dbReference type="EMBL" id="SUG53019.1"/>
    </source>
</evidence>
<feature type="region of interest" description="Disordered" evidence="4">
    <location>
        <begin position="113"/>
        <end position="159"/>
    </location>
</feature>
<name>A0A379TU43_SALDZ</name>
<dbReference type="InterPro" id="IPR012340">
    <property type="entry name" value="NA-bd_OB-fold"/>
</dbReference>
<dbReference type="PIRSF" id="PIRSF002070">
    <property type="entry name" value="SSB"/>
    <property type="match status" value="1"/>
</dbReference>
<dbReference type="InterPro" id="IPR011344">
    <property type="entry name" value="ssDNA-bd"/>
</dbReference>
<dbReference type="AlphaFoldDB" id="A0A379TU43"/>
<evidence type="ECO:0000256" key="3">
    <source>
        <dbReference type="PIRNR" id="PIRNR002070"/>
    </source>
</evidence>
<keyword evidence="1 2" id="KW-0238">DNA-binding</keyword>
<dbReference type="Pfam" id="PF00436">
    <property type="entry name" value="SSB"/>
    <property type="match status" value="1"/>
</dbReference>
<dbReference type="HAMAP" id="MF_00984">
    <property type="entry name" value="SSB"/>
    <property type="match status" value="1"/>
</dbReference>
<evidence type="ECO:0000256" key="1">
    <source>
        <dbReference type="ARBA" id="ARBA00023125"/>
    </source>
</evidence>
<dbReference type="GO" id="GO:0006260">
    <property type="term" value="P:DNA replication"/>
    <property type="evidence" value="ECO:0007669"/>
    <property type="project" value="InterPro"/>
</dbReference>
<evidence type="ECO:0000256" key="4">
    <source>
        <dbReference type="SAM" id="MobiDB-lite"/>
    </source>
</evidence>
<dbReference type="GO" id="GO:0003697">
    <property type="term" value="F:single-stranded DNA binding"/>
    <property type="evidence" value="ECO:0007669"/>
    <property type="project" value="UniProtKB-UniRule"/>
</dbReference>
<dbReference type="CDD" id="cd04496">
    <property type="entry name" value="SSB_OBF"/>
    <property type="match status" value="1"/>
</dbReference>
<dbReference type="Gene3D" id="2.40.50.140">
    <property type="entry name" value="Nucleic acid-binding proteins"/>
    <property type="match status" value="1"/>
</dbReference>
<dbReference type="PANTHER" id="PTHR10302">
    <property type="entry name" value="SINGLE-STRANDED DNA-BINDING PROTEIN"/>
    <property type="match status" value="1"/>
</dbReference>
<dbReference type="GO" id="GO:0009295">
    <property type="term" value="C:nucleoid"/>
    <property type="evidence" value="ECO:0007669"/>
    <property type="project" value="TreeGrafter"/>
</dbReference>
<feature type="DNA-binding region" evidence="2">
    <location>
        <begin position="55"/>
        <end position="61"/>
    </location>
</feature>
<reference evidence="5 6" key="1">
    <citation type="submission" date="2018-06" db="EMBL/GenBank/DDBJ databases">
        <authorList>
            <consortium name="Pathogen Informatics"/>
            <person name="Doyle S."/>
        </authorList>
    </citation>
    <scope>NUCLEOTIDE SEQUENCE [LARGE SCALE GENOMIC DNA]</scope>
    <source>
        <strain evidence="5 6">NCTC10060</strain>
    </source>
</reference>
<organism evidence="5 6">
    <name type="scientific">Salmonella diarizonae</name>
    <dbReference type="NCBI Taxonomy" id="59204"/>
    <lineage>
        <taxon>Bacteria</taxon>
        <taxon>Pseudomonadati</taxon>
        <taxon>Pseudomonadota</taxon>
        <taxon>Gammaproteobacteria</taxon>
        <taxon>Enterobacterales</taxon>
        <taxon>Enterobacteriaceae</taxon>
        <taxon>Salmonella</taxon>
    </lineage>
</organism>
<dbReference type="PANTHER" id="PTHR10302:SF27">
    <property type="entry name" value="SINGLE-STRANDED DNA-BINDING PROTEIN"/>
    <property type="match status" value="1"/>
</dbReference>
<dbReference type="PROSITE" id="PS50935">
    <property type="entry name" value="SSB"/>
    <property type="match status" value="1"/>
</dbReference>
<proteinExistence type="inferred from homology"/>
<accession>A0A379TU43</accession>
<protein>
    <recommendedName>
        <fullName evidence="2 3">Single-stranded DNA-binding protein</fullName>
        <shortName evidence="2">SSB</shortName>
    </recommendedName>
</protein>
<comment type="subunit">
    <text evidence="2">Homotetramer.</text>
</comment>
<evidence type="ECO:0000256" key="2">
    <source>
        <dbReference type="HAMAP-Rule" id="MF_00984"/>
    </source>
</evidence>
<feature type="compositionally biased region" description="Polar residues" evidence="4">
    <location>
        <begin position="137"/>
        <end position="148"/>
    </location>
</feature>
<dbReference type="EMBL" id="UGXH01000001">
    <property type="protein sequence ID" value="SUG53019.1"/>
    <property type="molecule type" value="Genomic_DNA"/>
</dbReference>
<dbReference type="NCBIfam" id="TIGR00621">
    <property type="entry name" value="ssb"/>
    <property type="match status" value="1"/>
</dbReference>